<protein>
    <submittedName>
        <fullName evidence="2">N-acetylneuraminate synthase</fullName>
    </submittedName>
</protein>
<sequence length="296" mass="32580">MASTDRVVRIGNKMVGDGHPCYVVAEIGINHNGDLDLAKRLISVAIAAGCDAVKFQKRTVDVVYTAEELAKPRENPFGATNGDLKWGLEFDEEDYAEIDAFCRSAKIPWFVSAWDEASVDLIAENFKVPCFKIASASLTDDNLLRHTRAKGKPIILSTGMSTYAEIDHAVSVLGKEDLILMHATSTYPANYDELNLRAIPTMRERYESLVGYSGHETGIPTSVAASVLGACMVERHITMDRAMWGSDQAASLEPNGITRLVRDIRLCEMSMGDGVKRVYEREVPIIKKLRRVGAAV</sequence>
<dbReference type="OrthoDB" id="9814210at2"/>
<dbReference type="EMBL" id="CP030840">
    <property type="protein sequence ID" value="AXC11531.1"/>
    <property type="molecule type" value="Genomic_DNA"/>
</dbReference>
<proteinExistence type="predicted"/>
<accession>A0A2Z5FXE8</accession>
<dbReference type="KEGG" id="abas:ACPOL_2207"/>
<evidence type="ECO:0000259" key="1">
    <source>
        <dbReference type="Pfam" id="PF03102"/>
    </source>
</evidence>
<feature type="domain" description="PseI/NeuA/B-like" evidence="1">
    <location>
        <begin position="41"/>
        <end position="276"/>
    </location>
</feature>
<gene>
    <name evidence="2" type="ORF">ACPOL_2207</name>
</gene>
<reference evidence="2 3" key="1">
    <citation type="journal article" date="2018" name="Front. Microbiol.">
        <title>Hydrolytic Capabilities as a Key to Environmental Success: Chitinolytic and Cellulolytic Acidobacteria From Acidic Sub-arctic Soils and Boreal Peatlands.</title>
        <authorList>
            <person name="Belova S.E."/>
            <person name="Ravin N.V."/>
            <person name="Pankratov T.A."/>
            <person name="Rakitin A.L."/>
            <person name="Ivanova A.A."/>
            <person name="Beletsky A.V."/>
            <person name="Mardanov A.V."/>
            <person name="Sinninghe Damste J.S."/>
            <person name="Dedysh S.N."/>
        </authorList>
    </citation>
    <scope>NUCLEOTIDE SEQUENCE [LARGE SCALE GENOMIC DNA]</scope>
    <source>
        <strain evidence="2 3">SBC82</strain>
    </source>
</reference>
<organism evidence="2 3">
    <name type="scientific">Acidisarcina polymorpha</name>
    <dbReference type="NCBI Taxonomy" id="2211140"/>
    <lineage>
        <taxon>Bacteria</taxon>
        <taxon>Pseudomonadati</taxon>
        <taxon>Acidobacteriota</taxon>
        <taxon>Terriglobia</taxon>
        <taxon>Terriglobales</taxon>
        <taxon>Acidobacteriaceae</taxon>
        <taxon>Acidisarcina</taxon>
    </lineage>
</organism>
<dbReference type="GO" id="GO:0016051">
    <property type="term" value="P:carbohydrate biosynthetic process"/>
    <property type="evidence" value="ECO:0007669"/>
    <property type="project" value="InterPro"/>
</dbReference>
<dbReference type="Gene3D" id="3.20.20.70">
    <property type="entry name" value="Aldolase class I"/>
    <property type="match status" value="1"/>
</dbReference>
<dbReference type="Pfam" id="PF03102">
    <property type="entry name" value="NeuB"/>
    <property type="match status" value="1"/>
</dbReference>
<keyword evidence="3" id="KW-1185">Reference proteome</keyword>
<evidence type="ECO:0000313" key="2">
    <source>
        <dbReference type="EMBL" id="AXC11531.1"/>
    </source>
</evidence>
<name>A0A2Z5FXE8_9BACT</name>
<dbReference type="PANTHER" id="PTHR42966">
    <property type="entry name" value="N-ACETYLNEURAMINATE SYNTHASE"/>
    <property type="match status" value="1"/>
</dbReference>
<dbReference type="InterPro" id="IPR013785">
    <property type="entry name" value="Aldolase_TIM"/>
</dbReference>
<dbReference type="InterPro" id="IPR051690">
    <property type="entry name" value="PseI-like"/>
</dbReference>
<evidence type="ECO:0000313" key="3">
    <source>
        <dbReference type="Proteomes" id="UP000253606"/>
    </source>
</evidence>
<dbReference type="Proteomes" id="UP000253606">
    <property type="component" value="Chromosome"/>
</dbReference>
<dbReference type="RefSeq" id="WP_114206970.1">
    <property type="nucleotide sequence ID" value="NZ_CP030840.1"/>
</dbReference>
<dbReference type="AlphaFoldDB" id="A0A2Z5FXE8"/>
<dbReference type="SUPFAM" id="SSF51569">
    <property type="entry name" value="Aldolase"/>
    <property type="match status" value="1"/>
</dbReference>
<dbReference type="InterPro" id="IPR013132">
    <property type="entry name" value="PseI/NeuA/B-like_N"/>
</dbReference>
<dbReference type="PANTHER" id="PTHR42966:SF3">
    <property type="entry name" value="BLR5971 PROTEIN"/>
    <property type="match status" value="1"/>
</dbReference>
<dbReference type="GO" id="GO:0047444">
    <property type="term" value="F:N-acylneuraminate-9-phosphate synthase activity"/>
    <property type="evidence" value="ECO:0007669"/>
    <property type="project" value="TreeGrafter"/>
</dbReference>